<gene>
    <name evidence="1" type="ORF">SAMN05444337_1665</name>
</gene>
<dbReference type="RefSeq" id="WP_072783887.1">
    <property type="nucleotide sequence ID" value="NZ_CP045292.1"/>
</dbReference>
<protein>
    <submittedName>
        <fullName evidence="1">Uncharacterized protein</fullName>
    </submittedName>
</protein>
<name>A0A1M6HVM5_9FLAO</name>
<accession>A0A1M6HVM5</accession>
<reference evidence="1 2" key="1">
    <citation type="submission" date="2016-11" db="EMBL/GenBank/DDBJ databases">
        <authorList>
            <person name="Jaros S."/>
            <person name="Januszkiewicz K."/>
            <person name="Wedrychowicz H."/>
        </authorList>
    </citation>
    <scope>NUCLEOTIDE SEQUENCE [LARGE SCALE GENOMIC DNA]</scope>
    <source>
        <strain evidence="1 2">DSM 22807</strain>
    </source>
</reference>
<proteinExistence type="predicted"/>
<sequence>MKWIFILLFPTLLFSQNNCKYEFEEKTDSTYLRILPEKLIYEKVFGTTRELISFKLIQNNGVPTLSIQIVVKNSLFIPSKCFDLSSRIIFQLENGKYVTLKSINENVCSTLSYNEEDKANIRVLSGYFVFTKTNYEELKKSPISIIRVQYAGEKVDYNVKSEFHSEILNETFYPSKYFMEYLKCIE</sequence>
<organism evidence="1 2">
    <name type="scientific">Flavobacterium haoranii</name>
    <dbReference type="NCBI Taxonomy" id="683124"/>
    <lineage>
        <taxon>Bacteria</taxon>
        <taxon>Pseudomonadati</taxon>
        <taxon>Bacteroidota</taxon>
        <taxon>Flavobacteriia</taxon>
        <taxon>Flavobacteriales</taxon>
        <taxon>Flavobacteriaceae</taxon>
        <taxon>Flavobacterium</taxon>
    </lineage>
</organism>
<dbReference type="AlphaFoldDB" id="A0A1M6HVM5"/>
<dbReference type="STRING" id="683124.SAMN05444337_1665"/>
<keyword evidence="2" id="KW-1185">Reference proteome</keyword>
<evidence type="ECO:0000313" key="2">
    <source>
        <dbReference type="Proteomes" id="UP000184232"/>
    </source>
</evidence>
<dbReference type="Proteomes" id="UP000184232">
    <property type="component" value="Unassembled WGS sequence"/>
</dbReference>
<dbReference type="OrthoDB" id="1372254at2"/>
<dbReference type="EMBL" id="FQZH01000002">
    <property type="protein sequence ID" value="SHJ26290.1"/>
    <property type="molecule type" value="Genomic_DNA"/>
</dbReference>
<evidence type="ECO:0000313" key="1">
    <source>
        <dbReference type="EMBL" id="SHJ26290.1"/>
    </source>
</evidence>